<gene>
    <name evidence="5" type="ORF">METZ01_LOCUS44340</name>
</gene>
<dbReference type="GO" id="GO:0009055">
    <property type="term" value="F:electron transfer activity"/>
    <property type="evidence" value="ECO:0007669"/>
    <property type="project" value="InterPro"/>
</dbReference>
<dbReference type="InterPro" id="IPR015182">
    <property type="entry name" value="QH-AmDH_asu_heme-bd_dom"/>
</dbReference>
<dbReference type="Gene3D" id="1.10.760.10">
    <property type="entry name" value="Cytochrome c-like domain"/>
    <property type="match status" value="2"/>
</dbReference>
<dbReference type="InterPro" id="IPR015184">
    <property type="entry name" value="QH-AmDH_asu_dom_IV"/>
</dbReference>
<dbReference type="EMBL" id="UINC01001979">
    <property type="protein sequence ID" value="SUZ91486.1"/>
    <property type="molecule type" value="Genomic_DNA"/>
</dbReference>
<reference evidence="5" key="1">
    <citation type="submission" date="2018-05" db="EMBL/GenBank/DDBJ databases">
        <authorList>
            <person name="Lanie J.A."/>
            <person name="Ng W.-L."/>
            <person name="Kazmierczak K.M."/>
            <person name="Andrzejewski T.M."/>
            <person name="Davidsen T.M."/>
            <person name="Wayne K.J."/>
            <person name="Tettelin H."/>
            <person name="Glass J.I."/>
            <person name="Rusch D."/>
            <person name="Podicherti R."/>
            <person name="Tsui H.-C.T."/>
            <person name="Winkler M.E."/>
        </authorList>
    </citation>
    <scope>NUCLEOTIDE SEQUENCE</scope>
</reference>
<protein>
    <recommendedName>
        <fullName evidence="6">Quinohemoprotein amine dehydrogenase subunit alpha</fullName>
    </recommendedName>
</protein>
<dbReference type="Gene3D" id="2.40.128.120">
    <property type="entry name" value="Quinohemoprotein amine dehydrogenase alpha subunit, domain 2"/>
    <property type="match status" value="1"/>
</dbReference>
<dbReference type="Gene3D" id="2.60.40.10">
    <property type="entry name" value="Immunoglobulins"/>
    <property type="match status" value="2"/>
</dbReference>
<proteinExistence type="predicted"/>
<name>A0A381RI34_9ZZZZ</name>
<dbReference type="SUPFAM" id="SSF69298">
    <property type="entry name" value="Quinohemoprotein amine dehydrogenase A chain, domain 3"/>
    <property type="match status" value="1"/>
</dbReference>
<feature type="domain" description="Quinohemoprotein amine dehydrogenase alpha subunit" evidence="2">
    <location>
        <begin position="332"/>
        <end position="417"/>
    </location>
</feature>
<dbReference type="InterPro" id="IPR023887">
    <property type="entry name" value="QH-AmDH_asu"/>
</dbReference>
<evidence type="ECO:0000313" key="5">
    <source>
        <dbReference type="EMBL" id="SUZ91486.1"/>
    </source>
</evidence>
<dbReference type="Pfam" id="PF09100">
    <property type="entry name" value="Qn_am_d_aIV"/>
    <property type="match status" value="1"/>
</dbReference>
<dbReference type="NCBIfam" id="TIGR03908">
    <property type="entry name" value="QH_alpha"/>
    <property type="match status" value="1"/>
</dbReference>
<evidence type="ECO:0000259" key="1">
    <source>
        <dbReference type="Pfam" id="PF09098"/>
    </source>
</evidence>
<dbReference type="Pfam" id="PF14930">
    <property type="entry name" value="Qn_am_d_aII"/>
    <property type="match status" value="1"/>
</dbReference>
<dbReference type="AlphaFoldDB" id="A0A381RI34"/>
<dbReference type="Pfam" id="PF09099">
    <property type="entry name" value="Qn_am_d_aIII"/>
    <property type="match status" value="1"/>
</dbReference>
<feature type="domain" description="Quinohemoprotein amine dehydrogenase alpha subunit haem binding" evidence="1">
    <location>
        <begin position="35"/>
        <end position="167"/>
    </location>
</feature>
<feature type="domain" description="Quinohemoprotein amine dehydrogenase alpha subunit" evidence="3">
    <location>
        <begin position="422"/>
        <end position="549"/>
    </location>
</feature>
<evidence type="ECO:0000259" key="4">
    <source>
        <dbReference type="Pfam" id="PF14930"/>
    </source>
</evidence>
<accession>A0A381RI34</accession>
<dbReference type="InterPro" id="IPR036718">
    <property type="entry name" value="H-AmDH_asu_dom2_sf"/>
</dbReference>
<dbReference type="SUPFAM" id="SSF81296">
    <property type="entry name" value="E set domains"/>
    <property type="match status" value="1"/>
</dbReference>
<dbReference type="GO" id="GO:0020037">
    <property type="term" value="F:heme binding"/>
    <property type="evidence" value="ECO:0007669"/>
    <property type="project" value="InterPro"/>
</dbReference>
<dbReference type="InterPro" id="IPR014756">
    <property type="entry name" value="Ig_E-set"/>
</dbReference>
<dbReference type="InterPro" id="IPR009111">
    <property type="entry name" value="QH-AmDH_asu_dom2"/>
</dbReference>
<dbReference type="InterPro" id="IPR036909">
    <property type="entry name" value="Cyt_c-like_dom_sf"/>
</dbReference>
<dbReference type="Pfam" id="PF09098">
    <property type="entry name" value="Dehyd-heme_bind"/>
    <property type="match status" value="1"/>
</dbReference>
<evidence type="ECO:0008006" key="6">
    <source>
        <dbReference type="Google" id="ProtNLM"/>
    </source>
</evidence>
<dbReference type="SUPFAM" id="SSF46626">
    <property type="entry name" value="Cytochrome c"/>
    <property type="match status" value="2"/>
</dbReference>
<evidence type="ECO:0000259" key="3">
    <source>
        <dbReference type="Pfam" id="PF09100"/>
    </source>
</evidence>
<dbReference type="InterPro" id="IPR015183">
    <property type="entry name" value="QH-AmDH_asu_dom_III"/>
</dbReference>
<evidence type="ECO:0000259" key="2">
    <source>
        <dbReference type="Pfam" id="PF09099"/>
    </source>
</evidence>
<organism evidence="5">
    <name type="scientific">marine metagenome</name>
    <dbReference type="NCBI Taxonomy" id="408172"/>
    <lineage>
        <taxon>unclassified sequences</taxon>
        <taxon>metagenomes</taxon>
        <taxon>ecological metagenomes</taxon>
    </lineage>
</organism>
<dbReference type="InterPro" id="IPR013783">
    <property type="entry name" value="Ig-like_fold"/>
</dbReference>
<feature type="domain" description="Quinohemoprotein amine dehydrogenase alpha subunit" evidence="4">
    <location>
        <begin position="220"/>
        <end position="326"/>
    </location>
</feature>
<sequence length="558" mass="61500">MRIFSALVIASWIPVSLAFGQSDPEGADGISIDNQTVIEACGICHVTDEPGILSRISYRRTTPEGWQQTIKRMVSLNDMILDPDEAREIVRYLSNNLGLAPEEARGGAFEVERRLIEYEYEADRDTEATCSACHSMGRILNQRRTKEEWALVVAMHRGYYPYVDRQSFREGGMTRRDPPAPDETPERRHPMNRAIDHLAEVFPLHSSAWAAWSANLRAPQLEGSWMLSGNHPGSGPVFGRMTISAGSSGSAEFTTDTTLVYARDGRSVTHTGQSIVYTGYQWRGSSEADAATWRQVMFVERDWTSMSGRWFRGAWDEIGLDVTLTRVDEGPSVSGVYPRAVRTSTSGQEVSIYGANLPEELAPEDVNLGAGVRLLEVVSVTPNVASVRISVEDGASVGDRDVFVGRGMLERGIAVYDQMDRITVEPLRGMARVGGVIVPKQYEQFDAMAWHDGPDDTPNTDDDLNLGVVAPNWSLEEYAATYGDEDLKYVGALGQNGVFTPAVDGPNPDRVGNRNNIGDVWVVATYTPAGADTPLKARGHLVVTVPVYMRFDSWEVGR</sequence>